<name>A0A0M9A505_9HYME</name>
<dbReference type="GO" id="GO:0035091">
    <property type="term" value="F:phosphatidylinositol binding"/>
    <property type="evidence" value="ECO:0007669"/>
    <property type="project" value="InterPro"/>
</dbReference>
<dbReference type="GO" id="GO:0016020">
    <property type="term" value="C:membrane"/>
    <property type="evidence" value="ECO:0007669"/>
    <property type="project" value="TreeGrafter"/>
</dbReference>
<dbReference type="GO" id="GO:0007165">
    <property type="term" value="P:signal transduction"/>
    <property type="evidence" value="ECO:0007669"/>
    <property type="project" value="TreeGrafter"/>
</dbReference>
<dbReference type="GO" id="GO:0015031">
    <property type="term" value="P:protein transport"/>
    <property type="evidence" value="ECO:0007669"/>
    <property type="project" value="UniProtKB-KW"/>
</dbReference>
<dbReference type="SUPFAM" id="SSF89009">
    <property type="entry name" value="GAT-like domain"/>
    <property type="match status" value="1"/>
</dbReference>
<accession>A0A0M9A505</accession>
<protein>
    <submittedName>
        <fullName evidence="7">TOM1-like protein 2</fullName>
    </submittedName>
</protein>
<comment type="similarity">
    <text evidence="1">Belongs to the TOM1 family.</text>
</comment>
<keyword evidence="3" id="KW-0653">Protein transport</keyword>
<evidence type="ECO:0000256" key="2">
    <source>
        <dbReference type="ARBA" id="ARBA00022448"/>
    </source>
</evidence>
<feature type="region of interest" description="Disordered" evidence="4">
    <location>
        <begin position="171"/>
        <end position="191"/>
    </location>
</feature>
<proteinExistence type="inferred from homology"/>
<organism evidence="7 8">
    <name type="scientific">Melipona quadrifasciata</name>
    <dbReference type="NCBI Taxonomy" id="166423"/>
    <lineage>
        <taxon>Eukaryota</taxon>
        <taxon>Metazoa</taxon>
        <taxon>Ecdysozoa</taxon>
        <taxon>Arthropoda</taxon>
        <taxon>Hexapoda</taxon>
        <taxon>Insecta</taxon>
        <taxon>Pterygota</taxon>
        <taxon>Neoptera</taxon>
        <taxon>Endopterygota</taxon>
        <taxon>Hymenoptera</taxon>
        <taxon>Apocrita</taxon>
        <taxon>Aculeata</taxon>
        <taxon>Apoidea</taxon>
        <taxon>Anthophila</taxon>
        <taxon>Apidae</taxon>
        <taxon>Melipona</taxon>
    </lineage>
</organism>
<dbReference type="PANTHER" id="PTHR13856:SF137">
    <property type="entry name" value="GH05942P"/>
    <property type="match status" value="1"/>
</dbReference>
<keyword evidence="8" id="KW-1185">Reference proteome</keyword>
<feature type="region of interest" description="Disordered" evidence="4">
    <location>
        <begin position="475"/>
        <end position="496"/>
    </location>
</feature>
<dbReference type="Proteomes" id="UP000053105">
    <property type="component" value="Unassembled WGS sequence"/>
</dbReference>
<gene>
    <name evidence="7" type="ORF">WN51_09682</name>
</gene>
<dbReference type="GO" id="GO:0030276">
    <property type="term" value="F:clathrin binding"/>
    <property type="evidence" value="ECO:0007669"/>
    <property type="project" value="TreeGrafter"/>
</dbReference>
<evidence type="ECO:0000313" key="8">
    <source>
        <dbReference type="Proteomes" id="UP000053105"/>
    </source>
</evidence>
<dbReference type="Pfam" id="PF00790">
    <property type="entry name" value="VHS"/>
    <property type="match status" value="1"/>
</dbReference>
<dbReference type="GO" id="GO:0005768">
    <property type="term" value="C:endosome"/>
    <property type="evidence" value="ECO:0007669"/>
    <property type="project" value="TreeGrafter"/>
</dbReference>
<evidence type="ECO:0000313" key="7">
    <source>
        <dbReference type="EMBL" id="KOX77360.1"/>
    </source>
</evidence>
<dbReference type="STRING" id="166423.A0A0M9A505"/>
<evidence type="ECO:0000259" key="6">
    <source>
        <dbReference type="PROSITE" id="PS50909"/>
    </source>
</evidence>
<dbReference type="OrthoDB" id="2018246at2759"/>
<dbReference type="PROSITE" id="PS50909">
    <property type="entry name" value="GAT"/>
    <property type="match status" value="1"/>
</dbReference>
<dbReference type="CDD" id="cd03565">
    <property type="entry name" value="VHS_Tom1_like"/>
    <property type="match status" value="1"/>
</dbReference>
<sequence length="512" mass="56698">MYLSEQATDGSLPSENWTLNMEICDIINETEEGPRDAIKAIKRRLNQAAGKNYTIVMYTLTVLETCVKNCGKRFHALACSREFVQELVKLIGPKNEPPTAVQEKVLSLIQTWADTFRHQPHTQGVVQVYQELKLKGIQFPMTDLDAMAPIITPERSVPESEQNVVNVPTAEQQSATPITSQIQQPQTQSSGQVTLLNEQQMAKLQSELDVVQGNMRVLSEMLAYFTSSDQSNSQQPDPADLELLSELHSTCKAMQERVVDLIGKLAHDEMTAELLRINDELNNLFLRYSRYTKNKAVAASTILAQTIGHPANIDSASSVNKQEADSLIDLSDETDNLGEKMTEMGIADNIDKNRIDRKEKKEGDEFDMFAQSRNTSYETAKNSGSKYEDNLEQVSGGSLSTAILNRNNPKHSQQTASTIASTTATSLNRESEFNEMAAWLDHTPGAHGDQESLTSSEFERFLAERAAAAEALPTLPTTTTGNTINTGSTTNSENSNIQRQINKDQDKSLFAL</sequence>
<dbReference type="InterPro" id="IPR008942">
    <property type="entry name" value="ENTH_VHS"/>
</dbReference>
<feature type="domain" description="GAT" evidence="6">
    <location>
        <begin position="199"/>
        <end position="293"/>
    </location>
</feature>
<dbReference type="InterPro" id="IPR002014">
    <property type="entry name" value="VHS_dom"/>
</dbReference>
<evidence type="ECO:0000256" key="1">
    <source>
        <dbReference type="ARBA" id="ARBA00007708"/>
    </source>
</evidence>
<dbReference type="InterPro" id="IPR014645">
    <property type="entry name" value="TOM1"/>
</dbReference>
<keyword evidence="2" id="KW-0813">Transport</keyword>
<dbReference type="SUPFAM" id="SSF48464">
    <property type="entry name" value="ENTH/VHS domain"/>
    <property type="match status" value="1"/>
</dbReference>
<dbReference type="GO" id="GO:0043130">
    <property type="term" value="F:ubiquitin binding"/>
    <property type="evidence" value="ECO:0007669"/>
    <property type="project" value="InterPro"/>
</dbReference>
<feature type="compositionally biased region" description="Low complexity" evidence="4">
    <location>
        <begin position="176"/>
        <end position="190"/>
    </location>
</feature>
<dbReference type="PROSITE" id="PS50179">
    <property type="entry name" value="VHS"/>
    <property type="match status" value="1"/>
</dbReference>
<evidence type="ECO:0000259" key="5">
    <source>
        <dbReference type="PROSITE" id="PS50179"/>
    </source>
</evidence>
<dbReference type="AlphaFoldDB" id="A0A0M9A505"/>
<dbReference type="Gene3D" id="1.20.58.160">
    <property type="match status" value="1"/>
</dbReference>
<evidence type="ECO:0000256" key="4">
    <source>
        <dbReference type="SAM" id="MobiDB-lite"/>
    </source>
</evidence>
<reference evidence="7 8" key="1">
    <citation type="submission" date="2015-07" db="EMBL/GenBank/DDBJ databases">
        <title>The genome of Melipona quadrifasciata.</title>
        <authorList>
            <person name="Pan H."/>
            <person name="Kapheim K."/>
        </authorList>
    </citation>
    <scope>NUCLEOTIDE SEQUENCE [LARGE SCALE GENOMIC DNA]</scope>
    <source>
        <strain evidence="7">0111107301</strain>
        <tissue evidence="7">Whole body</tissue>
    </source>
</reference>
<dbReference type="EMBL" id="KQ435732">
    <property type="protein sequence ID" value="KOX77360.1"/>
    <property type="molecule type" value="Genomic_DNA"/>
</dbReference>
<dbReference type="Gene3D" id="1.25.40.90">
    <property type="match status" value="1"/>
</dbReference>
<evidence type="ECO:0000256" key="3">
    <source>
        <dbReference type="ARBA" id="ARBA00022927"/>
    </source>
</evidence>
<dbReference type="Pfam" id="PF03127">
    <property type="entry name" value="GAT"/>
    <property type="match status" value="1"/>
</dbReference>
<dbReference type="PIRSF" id="PIRSF036948">
    <property type="entry name" value="TOM1"/>
    <property type="match status" value="1"/>
</dbReference>
<dbReference type="PANTHER" id="PTHR13856">
    <property type="entry name" value="VHS DOMAIN CONTAINING PROTEIN FAMILY"/>
    <property type="match status" value="1"/>
</dbReference>
<dbReference type="InterPro" id="IPR038425">
    <property type="entry name" value="GAT_sf"/>
</dbReference>
<dbReference type="InterPro" id="IPR004152">
    <property type="entry name" value="GAT_dom"/>
</dbReference>
<dbReference type="CDD" id="cd14233">
    <property type="entry name" value="GAT_TOM1_like"/>
    <property type="match status" value="1"/>
</dbReference>
<feature type="domain" description="VHS" evidence="5">
    <location>
        <begin position="7"/>
        <end position="140"/>
    </location>
</feature>
<dbReference type="SMART" id="SM00288">
    <property type="entry name" value="VHS"/>
    <property type="match status" value="1"/>
</dbReference>